<dbReference type="EMBL" id="HBFD01004128">
    <property type="protein sequence ID" value="CAD8718135.1"/>
    <property type="molecule type" value="Transcribed_RNA"/>
</dbReference>
<sequence>MSKGYGSLKTLSIASNDNNFRKIDVNEYINDLERQDDVKKFGRGKFLIFLVILAISGVIAYSRVDLLLYSKISTVFIQKPPVKATPINVSNNQVSKTIDPTIMSLTATNEYGEYQGAYPWLESGVLVEPYKLTTLTLSGNSVDNSYFVWSIDYEDEILATTTDPTYEITLYSTGNYFLTVKAYDVDTDELKETKTATLFCKYVKRELRSLTIADREKFLDAAVIMWKIDTEAGKAIYGDNYYSIQSFTEEHALASNDIRCDSFHEGSGFLTHHLAITNSFEASLRAIDPSVTLPYWDFTIEGQQIKEAGQSPSYFLEVTPFLSDEWFGSVDENDHIIDSRWKGTAMPKATETTTVSPNSYGYIRSYWNNNNDKEVTRHLFDICGYEATNKLIPSCSSHYDVLNTKTLGSFQLLSPSDGHGPLHVHLGGMGGDCTQVFADFMEKYADVLNADMTQEEVKELGLEQGWQWGYTAPRMAIFRQEIMGEYFHIYRSLWRSHMCARDNTPQLLECPEYCDVDTPMSECKCSIAKYETGETDWEDVYYCVLSTRVRNTFLKLFGEDFVVELIDTISNTSIKEGEMLEAASPADITFWVIHPTIERLLIAKRLPNVNFMGTSVFQKWGTVDGSEESWLSYSYYSQAENANKYYTDAYTCVGHEATDPVLPDKLPFVDGFYEYADTDNDGIVTNWEYFLATNPNLPDGLDYVYDHFNWDHCANKQLFFGHERVGSIEDVSVL</sequence>
<accession>A0A7S0XDT4</accession>
<dbReference type="GO" id="GO:0016491">
    <property type="term" value="F:oxidoreductase activity"/>
    <property type="evidence" value="ECO:0007669"/>
    <property type="project" value="InterPro"/>
</dbReference>
<dbReference type="InterPro" id="IPR002227">
    <property type="entry name" value="Tyrosinase_Cu-bd"/>
</dbReference>
<evidence type="ECO:0000256" key="1">
    <source>
        <dbReference type="SAM" id="Phobius"/>
    </source>
</evidence>
<protein>
    <recommendedName>
        <fullName evidence="2">Tyrosinase copper-binding domain-containing protein</fullName>
    </recommendedName>
</protein>
<name>A0A7S0XDT4_9STRA</name>
<gene>
    <name evidence="3" type="ORF">CNEB1095_LOCUS2686</name>
</gene>
<feature type="domain" description="Tyrosinase copper-binding" evidence="2">
    <location>
        <begin position="251"/>
        <end position="432"/>
    </location>
</feature>
<organism evidence="3">
    <name type="scientific">Chromulina nebulosa</name>
    <dbReference type="NCBI Taxonomy" id="96789"/>
    <lineage>
        <taxon>Eukaryota</taxon>
        <taxon>Sar</taxon>
        <taxon>Stramenopiles</taxon>
        <taxon>Ochrophyta</taxon>
        <taxon>Chrysophyceae</taxon>
        <taxon>Chromulinales</taxon>
        <taxon>Chromulinaceae</taxon>
        <taxon>Chromulina</taxon>
    </lineage>
</organism>
<evidence type="ECO:0000259" key="2">
    <source>
        <dbReference type="Pfam" id="PF00264"/>
    </source>
</evidence>
<keyword evidence="1" id="KW-0472">Membrane</keyword>
<dbReference type="InterPro" id="IPR018247">
    <property type="entry name" value="EF_Hand_1_Ca_BS"/>
</dbReference>
<dbReference type="AlphaFoldDB" id="A0A7S0XDT4"/>
<dbReference type="InterPro" id="IPR008922">
    <property type="entry name" value="Di-copper_centre_dom_sf"/>
</dbReference>
<dbReference type="PROSITE" id="PS00018">
    <property type="entry name" value="EF_HAND_1"/>
    <property type="match status" value="1"/>
</dbReference>
<feature type="transmembrane region" description="Helical" evidence="1">
    <location>
        <begin position="46"/>
        <end position="64"/>
    </location>
</feature>
<keyword evidence="1" id="KW-0812">Transmembrane</keyword>
<dbReference type="SUPFAM" id="SSF48056">
    <property type="entry name" value="Di-copper centre-containing domain"/>
    <property type="match status" value="1"/>
</dbReference>
<proteinExistence type="predicted"/>
<keyword evidence="1" id="KW-1133">Transmembrane helix</keyword>
<dbReference type="Pfam" id="PF00264">
    <property type="entry name" value="Tyrosinase"/>
    <property type="match status" value="1"/>
</dbReference>
<evidence type="ECO:0000313" key="3">
    <source>
        <dbReference type="EMBL" id="CAD8718135.1"/>
    </source>
</evidence>
<reference evidence="3" key="1">
    <citation type="submission" date="2021-01" db="EMBL/GenBank/DDBJ databases">
        <authorList>
            <person name="Corre E."/>
            <person name="Pelletier E."/>
            <person name="Niang G."/>
            <person name="Scheremetjew M."/>
            <person name="Finn R."/>
            <person name="Kale V."/>
            <person name="Holt S."/>
            <person name="Cochrane G."/>
            <person name="Meng A."/>
            <person name="Brown T."/>
            <person name="Cohen L."/>
        </authorList>
    </citation>
    <scope>NUCLEOTIDE SEQUENCE</scope>
    <source>
        <strain evidence="3">UTEXLB2642</strain>
    </source>
</reference>
<dbReference type="Gene3D" id="1.10.1280.10">
    <property type="entry name" value="Di-copper center containing domain from catechol oxidase"/>
    <property type="match status" value="1"/>
</dbReference>